<keyword evidence="6 9" id="KW-0521">NADP</keyword>
<comment type="catalytic activity">
    <reaction evidence="9 12">
        <text>L-proline + NADP(+) = (S)-1-pyrroline-5-carboxylate + NADPH + 2 H(+)</text>
        <dbReference type="Rhea" id="RHEA:14109"/>
        <dbReference type="ChEBI" id="CHEBI:15378"/>
        <dbReference type="ChEBI" id="CHEBI:17388"/>
        <dbReference type="ChEBI" id="CHEBI:57783"/>
        <dbReference type="ChEBI" id="CHEBI:58349"/>
        <dbReference type="ChEBI" id="CHEBI:60039"/>
        <dbReference type="EC" id="1.5.1.2"/>
    </reaction>
</comment>
<feature type="binding site" evidence="11">
    <location>
        <begin position="8"/>
        <end position="13"/>
    </location>
    <ligand>
        <name>NADP(+)</name>
        <dbReference type="ChEBI" id="CHEBI:58349"/>
    </ligand>
</feature>
<dbReference type="RefSeq" id="WP_111931403.1">
    <property type="nucleotide sequence ID" value="NZ_JADMSE010000030.1"/>
</dbReference>
<accession>A0A9X4B0Y1</accession>
<dbReference type="EC" id="1.5.1.2" evidence="9 10"/>
<comment type="caution">
    <text evidence="15">The sequence shown here is derived from an EMBL/GenBank/DDBJ whole genome shotgun (WGS) entry which is preliminary data.</text>
</comment>
<reference evidence="15" key="1">
    <citation type="submission" date="2022-05" db="EMBL/GenBank/DDBJ databases">
        <title>Draft genome sequence of Clostridium tertium strain CP3 isolated from Peru.</title>
        <authorList>
            <person name="Hurtado R."/>
            <person name="Lima L."/>
            <person name="Sousa T."/>
            <person name="Jaiswal A.K."/>
            <person name="Tiwari S."/>
            <person name="Maturrano L."/>
            <person name="Brenig B."/>
            <person name="Azevedo V."/>
        </authorList>
    </citation>
    <scope>NUCLEOTIDE SEQUENCE</scope>
    <source>
        <strain evidence="15">CP3</strain>
    </source>
</reference>
<evidence type="ECO:0000256" key="4">
    <source>
        <dbReference type="ARBA" id="ARBA00022605"/>
    </source>
</evidence>
<evidence type="ECO:0000259" key="14">
    <source>
        <dbReference type="Pfam" id="PF14748"/>
    </source>
</evidence>
<evidence type="ECO:0000256" key="9">
    <source>
        <dbReference type="HAMAP-Rule" id="MF_01925"/>
    </source>
</evidence>
<sequence>MNKKIGFIGCGNMGKAMLNGLISSNYINIDNIMVSTRSEESKSNIIDEFKVKCTLDNIEVAKFSDILFLAIKPNMYKKVINEIKGNLKKDIIIVSIAAGINLSDLEEWLDKDYKIVKTMPNTPALVGEGMSAICPNLNVNKEELRLICNIFKNFGKYEILEEKYFDGFIALCGSSPAYVFMFIEAMADAAVKLGIPRNKAYKMAEQSILGSAKLALDTGKHPAELKDMVCSPGGTTIEAVTELESNGFRNAVIKAMEKCAEKSKNIQ</sequence>
<gene>
    <name evidence="9 15" type="primary">proC</name>
    <name evidence="15" type="ORF">NE398_13710</name>
</gene>
<feature type="domain" description="Pyrroline-5-carboxylate reductase catalytic N-terminal" evidence="13">
    <location>
        <begin position="4"/>
        <end position="99"/>
    </location>
</feature>
<evidence type="ECO:0000256" key="11">
    <source>
        <dbReference type="PIRSR" id="PIRSR000193-1"/>
    </source>
</evidence>
<dbReference type="Pfam" id="PF03807">
    <property type="entry name" value="F420_oxidored"/>
    <property type="match status" value="1"/>
</dbReference>
<feature type="binding site" evidence="11">
    <location>
        <position position="36"/>
    </location>
    <ligand>
        <name>NADP(+)</name>
        <dbReference type="ChEBI" id="CHEBI:58349"/>
    </ligand>
</feature>
<dbReference type="NCBIfam" id="TIGR00112">
    <property type="entry name" value="proC"/>
    <property type="match status" value="1"/>
</dbReference>
<evidence type="ECO:0000256" key="5">
    <source>
        <dbReference type="ARBA" id="ARBA00022650"/>
    </source>
</evidence>
<comment type="similarity">
    <text evidence="2 9 12">Belongs to the pyrroline-5-carboxylate reductase family.</text>
</comment>
<protein>
    <recommendedName>
        <fullName evidence="9 10">Pyrroline-5-carboxylate reductase</fullName>
        <shortName evidence="9">P5C reductase</shortName>
        <shortName evidence="9">P5CR</shortName>
        <ecNumber evidence="9 10">1.5.1.2</ecNumber>
    </recommendedName>
    <alternativeName>
        <fullName evidence="9">PCA reductase</fullName>
    </alternativeName>
</protein>
<dbReference type="Pfam" id="PF14748">
    <property type="entry name" value="P5CR_dimer"/>
    <property type="match status" value="1"/>
</dbReference>
<comment type="function">
    <text evidence="8 9">Catalyzes the reduction of 1-pyrroline-5-carboxylate (PCA) to L-proline.</text>
</comment>
<feature type="domain" description="Pyrroline-5-carboxylate reductase dimerisation" evidence="14">
    <location>
        <begin position="162"/>
        <end position="265"/>
    </location>
</feature>
<dbReference type="EMBL" id="JAMRYU010000014">
    <property type="protein sequence ID" value="MDC4241220.1"/>
    <property type="molecule type" value="Genomic_DNA"/>
</dbReference>
<comment type="subcellular location">
    <subcellularLocation>
        <location evidence="1 9">Cytoplasm</location>
    </subcellularLocation>
</comment>
<evidence type="ECO:0000256" key="10">
    <source>
        <dbReference type="NCBIfam" id="TIGR00112"/>
    </source>
</evidence>
<evidence type="ECO:0000256" key="1">
    <source>
        <dbReference type="ARBA" id="ARBA00004496"/>
    </source>
</evidence>
<dbReference type="GO" id="GO:0055129">
    <property type="term" value="P:L-proline biosynthetic process"/>
    <property type="evidence" value="ECO:0007669"/>
    <property type="project" value="UniProtKB-UniRule"/>
</dbReference>
<evidence type="ECO:0000256" key="7">
    <source>
        <dbReference type="ARBA" id="ARBA00023002"/>
    </source>
</evidence>
<dbReference type="AlphaFoldDB" id="A0A9X4B0Y1"/>
<dbReference type="Gene3D" id="1.10.3730.10">
    <property type="entry name" value="ProC C-terminal domain-like"/>
    <property type="match status" value="1"/>
</dbReference>
<dbReference type="SUPFAM" id="SSF51735">
    <property type="entry name" value="NAD(P)-binding Rossmann-fold domains"/>
    <property type="match status" value="1"/>
</dbReference>
<evidence type="ECO:0000256" key="2">
    <source>
        <dbReference type="ARBA" id="ARBA00005525"/>
    </source>
</evidence>
<dbReference type="FunFam" id="3.40.50.720:FF:000190">
    <property type="entry name" value="Pyrroline-5-carboxylate reductase"/>
    <property type="match status" value="1"/>
</dbReference>
<keyword evidence="16" id="KW-1185">Reference proteome</keyword>
<dbReference type="Gene3D" id="3.40.50.720">
    <property type="entry name" value="NAD(P)-binding Rossmann-like Domain"/>
    <property type="match status" value="1"/>
</dbReference>
<dbReference type="InterPro" id="IPR028939">
    <property type="entry name" value="P5C_Rdtase_cat_N"/>
</dbReference>
<dbReference type="PANTHER" id="PTHR11645">
    <property type="entry name" value="PYRROLINE-5-CARBOXYLATE REDUCTASE"/>
    <property type="match status" value="1"/>
</dbReference>
<dbReference type="InterPro" id="IPR008927">
    <property type="entry name" value="6-PGluconate_DH-like_C_sf"/>
</dbReference>
<evidence type="ECO:0000313" key="16">
    <source>
        <dbReference type="Proteomes" id="UP001141183"/>
    </source>
</evidence>
<keyword evidence="7 9" id="KW-0560">Oxidoreductase</keyword>
<name>A0A9X4B0Y1_9CLOT</name>
<dbReference type="PIRSF" id="PIRSF000193">
    <property type="entry name" value="Pyrrol-5-carb_rd"/>
    <property type="match status" value="1"/>
</dbReference>
<feature type="binding site" evidence="11">
    <location>
        <begin position="70"/>
        <end position="73"/>
    </location>
    <ligand>
        <name>NADP(+)</name>
        <dbReference type="ChEBI" id="CHEBI:58349"/>
    </ligand>
</feature>
<dbReference type="InterPro" id="IPR029036">
    <property type="entry name" value="P5CR_dimer"/>
</dbReference>
<dbReference type="GO" id="GO:0005737">
    <property type="term" value="C:cytoplasm"/>
    <property type="evidence" value="ECO:0007669"/>
    <property type="project" value="UniProtKB-SubCell"/>
</dbReference>
<dbReference type="FunFam" id="1.10.3730.10:FF:000001">
    <property type="entry name" value="Pyrroline-5-carboxylate reductase"/>
    <property type="match status" value="1"/>
</dbReference>
<comment type="catalytic activity">
    <reaction evidence="9">
        <text>L-proline + NAD(+) = (S)-1-pyrroline-5-carboxylate + NADH + 2 H(+)</text>
        <dbReference type="Rhea" id="RHEA:14105"/>
        <dbReference type="ChEBI" id="CHEBI:15378"/>
        <dbReference type="ChEBI" id="CHEBI:17388"/>
        <dbReference type="ChEBI" id="CHEBI:57540"/>
        <dbReference type="ChEBI" id="CHEBI:57945"/>
        <dbReference type="ChEBI" id="CHEBI:60039"/>
        <dbReference type="EC" id="1.5.1.2"/>
    </reaction>
</comment>
<dbReference type="SUPFAM" id="SSF48179">
    <property type="entry name" value="6-phosphogluconate dehydrogenase C-terminal domain-like"/>
    <property type="match status" value="1"/>
</dbReference>
<evidence type="ECO:0000256" key="3">
    <source>
        <dbReference type="ARBA" id="ARBA00022490"/>
    </source>
</evidence>
<proteinExistence type="inferred from homology"/>
<dbReference type="GO" id="GO:0004735">
    <property type="term" value="F:pyrroline-5-carboxylate reductase activity"/>
    <property type="evidence" value="ECO:0007669"/>
    <property type="project" value="UniProtKB-UniRule"/>
</dbReference>
<dbReference type="PANTHER" id="PTHR11645:SF0">
    <property type="entry name" value="PYRROLINE-5-CARBOXYLATE REDUCTASE 3"/>
    <property type="match status" value="1"/>
</dbReference>
<evidence type="ECO:0000256" key="12">
    <source>
        <dbReference type="RuleBase" id="RU003903"/>
    </source>
</evidence>
<evidence type="ECO:0000313" key="15">
    <source>
        <dbReference type="EMBL" id="MDC4241220.1"/>
    </source>
</evidence>
<organism evidence="15 16">
    <name type="scientific">Clostridium tertium</name>
    <dbReference type="NCBI Taxonomy" id="1559"/>
    <lineage>
        <taxon>Bacteria</taxon>
        <taxon>Bacillati</taxon>
        <taxon>Bacillota</taxon>
        <taxon>Clostridia</taxon>
        <taxon>Eubacteriales</taxon>
        <taxon>Clostridiaceae</taxon>
        <taxon>Clostridium</taxon>
    </lineage>
</organism>
<evidence type="ECO:0000259" key="13">
    <source>
        <dbReference type="Pfam" id="PF03807"/>
    </source>
</evidence>
<keyword evidence="5 9" id="KW-0641">Proline biosynthesis</keyword>
<evidence type="ECO:0000256" key="8">
    <source>
        <dbReference type="ARBA" id="ARBA00058118"/>
    </source>
</evidence>
<keyword evidence="3 9" id="KW-0963">Cytoplasm</keyword>
<dbReference type="HAMAP" id="MF_01925">
    <property type="entry name" value="P5C_reductase"/>
    <property type="match status" value="1"/>
</dbReference>
<feature type="binding site" evidence="11">
    <location>
        <position position="57"/>
    </location>
    <ligand>
        <name>NADPH</name>
        <dbReference type="ChEBI" id="CHEBI:57783"/>
    </ligand>
</feature>
<dbReference type="PROSITE" id="PS00521">
    <property type="entry name" value="P5CR"/>
    <property type="match status" value="1"/>
</dbReference>
<dbReference type="InterPro" id="IPR000304">
    <property type="entry name" value="Pyrroline-COOH_reductase"/>
</dbReference>
<keyword evidence="4 9" id="KW-0028">Amino-acid biosynthesis</keyword>
<dbReference type="InterPro" id="IPR053790">
    <property type="entry name" value="P5CR-like_CS"/>
</dbReference>
<dbReference type="InterPro" id="IPR036291">
    <property type="entry name" value="NAD(P)-bd_dom_sf"/>
</dbReference>
<dbReference type="Proteomes" id="UP001141183">
    <property type="component" value="Unassembled WGS sequence"/>
</dbReference>
<comment type="pathway">
    <text evidence="9 12">Amino-acid biosynthesis; L-proline biosynthesis; L-proline from L-glutamate 5-semialdehyde: step 1/1.</text>
</comment>
<evidence type="ECO:0000256" key="6">
    <source>
        <dbReference type="ARBA" id="ARBA00022857"/>
    </source>
</evidence>